<dbReference type="PANTHER" id="PTHR13677">
    <property type="entry name" value="LD41638P"/>
    <property type="match status" value="1"/>
</dbReference>
<dbReference type="STRING" id="9643.ENSUAMP00000026661"/>
<accession>A0A452S3R0</accession>
<dbReference type="InterPro" id="IPR037516">
    <property type="entry name" value="Tripartite_DENN"/>
</dbReference>
<dbReference type="Proteomes" id="UP000291022">
    <property type="component" value="Unassembled WGS sequence"/>
</dbReference>
<dbReference type="GO" id="GO:0055037">
    <property type="term" value="C:recycling endosome"/>
    <property type="evidence" value="ECO:0007669"/>
    <property type="project" value="Ensembl"/>
</dbReference>
<evidence type="ECO:0000256" key="1">
    <source>
        <dbReference type="ARBA" id="ARBA00007159"/>
    </source>
</evidence>
<keyword evidence="5" id="KW-1185">Reference proteome</keyword>
<comment type="similarity">
    <text evidence="1">Belongs to the DENND6 family.</text>
</comment>
<organism evidence="4 5">
    <name type="scientific">Ursus americanus</name>
    <name type="common">American black bear</name>
    <name type="synonym">Euarctos americanus</name>
    <dbReference type="NCBI Taxonomy" id="9643"/>
    <lineage>
        <taxon>Eukaryota</taxon>
        <taxon>Metazoa</taxon>
        <taxon>Chordata</taxon>
        <taxon>Craniata</taxon>
        <taxon>Vertebrata</taxon>
        <taxon>Euteleostomi</taxon>
        <taxon>Mammalia</taxon>
        <taxon>Eutheria</taxon>
        <taxon>Laurasiatheria</taxon>
        <taxon>Carnivora</taxon>
        <taxon>Caniformia</taxon>
        <taxon>Ursidae</taxon>
        <taxon>Ursus</taxon>
    </lineage>
</organism>
<reference evidence="4" key="2">
    <citation type="submission" date="2025-08" db="UniProtKB">
        <authorList>
            <consortium name="Ensembl"/>
        </authorList>
    </citation>
    <scope>IDENTIFICATION</scope>
</reference>
<dbReference type="InterPro" id="IPR024224">
    <property type="entry name" value="DENND6"/>
</dbReference>
<reference evidence="5" key="1">
    <citation type="submission" date="2016-06" db="EMBL/GenBank/DDBJ databases">
        <title>De novo assembly and RNA-Seq shows season-dependent expression and editing in black bear kidneys.</title>
        <authorList>
            <person name="Korstanje R."/>
            <person name="Srivastava A."/>
            <person name="Sarsani V.K."/>
            <person name="Sheehan S.M."/>
            <person name="Seger R.L."/>
            <person name="Barter M.E."/>
            <person name="Lindqvist C."/>
            <person name="Brody L.C."/>
            <person name="Mullikin J.C."/>
        </authorList>
    </citation>
    <scope>NUCLEOTIDE SEQUENCE [LARGE SCALE GENOMIC DNA]</scope>
</reference>
<feature type="compositionally biased region" description="Low complexity" evidence="2">
    <location>
        <begin position="19"/>
        <end position="38"/>
    </location>
</feature>
<gene>
    <name evidence="4" type="primary">DENND6A</name>
</gene>
<feature type="region of interest" description="Disordered" evidence="2">
    <location>
        <begin position="1"/>
        <end position="49"/>
    </location>
</feature>
<name>A0A452S3R0_URSAM</name>
<dbReference type="PROSITE" id="PS50211">
    <property type="entry name" value="DENN"/>
    <property type="match status" value="1"/>
</dbReference>
<dbReference type="GO" id="GO:2000049">
    <property type="term" value="P:positive regulation of cell-cell adhesion mediated by cadherin"/>
    <property type="evidence" value="ECO:0007669"/>
    <property type="project" value="Ensembl"/>
</dbReference>
<protein>
    <submittedName>
        <fullName evidence="4">DENN domain containing 6A</fullName>
    </submittedName>
</protein>
<dbReference type="Ensembl" id="ENSUAMT00000029733.1">
    <property type="protein sequence ID" value="ENSUAMP00000026661.1"/>
    <property type="gene ID" value="ENSUAMG00000020451.1"/>
</dbReference>
<reference evidence="4" key="3">
    <citation type="submission" date="2025-09" db="UniProtKB">
        <authorList>
            <consortium name="Ensembl"/>
        </authorList>
    </citation>
    <scope>IDENTIFICATION</scope>
</reference>
<evidence type="ECO:0000259" key="3">
    <source>
        <dbReference type="PROSITE" id="PS50211"/>
    </source>
</evidence>
<dbReference type="PANTHER" id="PTHR13677:SF1">
    <property type="entry name" value="PROTEIN DENND6A"/>
    <property type="match status" value="1"/>
</dbReference>
<sequence>MALRGLAASGPSSRGPLDEAVAAAEERGAPAVVVAAGGTPEDDEEDEGRGRGLLRWDGFSAWLHCVCVVGFDLELGQAVEVRPGRTLPSAPRPGPLAGAAPAERMARESAGPDPGCRASGRGRPPLRQSGRAAVHWQFPWEDRGLRLGKDPAYFYGYVYFRQVRDKSLKRGYFQKSLVLISKLPYIHFFHTVLKQIAPEYFEKSEPYLEAACNDVDRWPAPVPGKTLHLPIMGVVMKVRIPTCHDKPGTTQIAQLTQQADTHISVILPTVHEVDLFRCFCPVFLHSQMLWELVLLGEPLVVMAPSPSESSETVLALVNCISPLKYFSDFRPYFTIHDSEFKEYTTRTQAPPSVILGVTNPFFAKTLQHWPHIIRIGDLKPAGEIPKQVKVKKLKNLKTLDSKPGVYTSYKPYLSRDEEIIKQLQKGVQQKRPSEAQSVILRRYFLELTQSFIIPLERYVASLMPLQKSISPWKSPPQLRQFLPEEFMKTLEKTGPQLTSRIKGDWIGLYRHFLKSPNFDGWFKTRRKEMTQKLEALHLEALCEEDLLLWTQKHTEVETVDLVLKLKNKLLQADREHLPVKPDTMEKLRTHIDAIILALPEDLQGILLKTGMT</sequence>
<dbReference type="GeneTree" id="ENSGT00390000005529"/>
<feature type="region of interest" description="Disordered" evidence="2">
    <location>
        <begin position="85"/>
        <end position="128"/>
    </location>
</feature>
<evidence type="ECO:0000313" key="5">
    <source>
        <dbReference type="Proteomes" id="UP000291022"/>
    </source>
</evidence>
<dbReference type="AlphaFoldDB" id="A0A452S3R0"/>
<evidence type="ECO:0000313" key="4">
    <source>
        <dbReference type="Ensembl" id="ENSUAMP00000026661.1"/>
    </source>
</evidence>
<feature type="domain" description="UDENN" evidence="3">
    <location>
        <begin position="64"/>
        <end position="532"/>
    </location>
</feature>
<dbReference type="GO" id="GO:0005085">
    <property type="term" value="F:guanyl-nucleotide exchange factor activity"/>
    <property type="evidence" value="ECO:0007669"/>
    <property type="project" value="Ensembl"/>
</dbReference>
<proteinExistence type="inferred from homology"/>
<evidence type="ECO:0000256" key="2">
    <source>
        <dbReference type="SAM" id="MobiDB-lite"/>
    </source>
</evidence>